<name>A0A5B7SNS0_9FLAO</name>
<gene>
    <name evidence="2" type="ORF">FGM00_00430</name>
</gene>
<accession>A0A5B7SNS0</accession>
<proteinExistence type="predicted"/>
<dbReference type="KEGG" id="asag:FGM00_00430"/>
<dbReference type="EMBL" id="CP040710">
    <property type="protein sequence ID" value="QCW98660.1"/>
    <property type="molecule type" value="Genomic_DNA"/>
</dbReference>
<keyword evidence="1" id="KW-0472">Membrane</keyword>
<dbReference type="Proteomes" id="UP000310017">
    <property type="component" value="Chromosome"/>
</dbReference>
<sequence length="230" mass="25958">MQKIYDYIFELSPKKLAIYLVLGPLLLFLLHTIFTIGIRNLSNNSPTQENLIRIIIIILALCLAIFVLLWLCWLRSVVYSVGDMQLGLPRKWFEIAYVALWIYIIYTVTVSIIEPLMDTHFSGADYRYLIYASKEFMSFGGIMIAYPIVCHYAARAVTAKRNNSPATFVQAIPLTLLLIFGTVLGIPFLHPHFSSRSSKNSRILTVYAIAFGLLVFIVIIGFVAAVTGLL</sequence>
<evidence type="ECO:0000313" key="2">
    <source>
        <dbReference type="EMBL" id="QCW98660.1"/>
    </source>
</evidence>
<feature type="transmembrane region" description="Helical" evidence="1">
    <location>
        <begin position="166"/>
        <end position="186"/>
    </location>
</feature>
<feature type="transmembrane region" description="Helical" evidence="1">
    <location>
        <begin position="16"/>
        <end position="38"/>
    </location>
</feature>
<feature type="transmembrane region" description="Helical" evidence="1">
    <location>
        <begin position="95"/>
        <end position="116"/>
    </location>
</feature>
<reference evidence="2 3" key="1">
    <citation type="submission" date="2019-05" db="EMBL/GenBank/DDBJ databases">
        <title>Genome sequencing of F202Z8.</title>
        <authorList>
            <person name="Kwon Y.M."/>
        </authorList>
    </citation>
    <scope>NUCLEOTIDE SEQUENCE [LARGE SCALE GENOMIC DNA]</scope>
    <source>
        <strain evidence="2 3">F202Z8</strain>
    </source>
</reference>
<feature type="transmembrane region" description="Helical" evidence="1">
    <location>
        <begin position="206"/>
        <end position="229"/>
    </location>
</feature>
<keyword evidence="3" id="KW-1185">Reference proteome</keyword>
<keyword evidence="1" id="KW-1133">Transmembrane helix</keyword>
<evidence type="ECO:0000256" key="1">
    <source>
        <dbReference type="SAM" id="Phobius"/>
    </source>
</evidence>
<feature type="transmembrane region" description="Helical" evidence="1">
    <location>
        <begin position="50"/>
        <end position="74"/>
    </location>
</feature>
<protein>
    <submittedName>
        <fullName evidence="2">Uncharacterized protein</fullName>
    </submittedName>
</protein>
<evidence type="ECO:0000313" key="3">
    <source>
        <dbReference type="Proteomes" id="UP000310017"/>
    </source>
</evidence>
<organism evidence="2 3">
    <name type="scientific">Aggregatimonas sangjinii</name>
    <dbReference type="NCBI Taxonomy" id="2583587"/>
    <lineage>
        <taxon>Bacteria</taxon>
        <taxon>Pseudomonadati</taxon>
        <taxon>Bacteroidota</taxon>
        <taxon>Flavobacteriia</taxon>
        <taxon>Flavobacteriales</taxon>
        <taxon>Flavobacteriaceae</taxon>
        <taxon>Aggregatimonas</taxon>
    </lineage>
</organism>
<dbReference type="RefSeq" id="WP_138851015.1">
    <property type="nucleotide sequence ID" value="NZ_CP040710.1"/>
</dbReference>
<feature type="transmembrane region" description="Helical" evidence="1">
    <location>
        <begin position="136"/>
        <end position="154"/>
    </location>
</feature>
<dbReference type="OrthoDB" id="1440363at2"/>
<dbReference type="AlphaFoldDB" id="A0A5B7SNS0"/>
<keyword evidence="1" id="KW-0812">Transmembrane</keyword>